<dbReference type="SUPFAM" id="SSF82185">
    <property type="entry name" value="Histone H3 K4-specific methyltransferase SET7/9 N-terminal domain"/>
    <property type="match status" value="3"/>
</dbReference>
<dbReference type="Gene3D" id="1.20.1280.50">
    <property type="match status" value="1"/>
</dbReference>
<dbReference type="InterPro" id="IPR036047">
    <property type="entry name" value="F-box-like_dom_sf"/>
</dbReference>
<evidence type="ECO:0000256" key="2">
    <source>
        <dbReference type="SAM" id="MobiDB-lite"/>
    </source>
</evidence>
<keyword evidence="1" id="KW-0677">Repeat</keyword>
<dbReference type="SMART" id="SM00698">
    <property type="entry name" value="MORN"/>
    <property type="match status" value="11"/>
</dbReference>
<dbReference type="Gene3D" id="2.20.110.10">
    <property type="entry name" value="Histone H3 K4-specific methyltransferase SET7/9 N-terminal domain"/>
    <property type="match status" value="4"/>
</dbReference>
<feature type="compositionally biased region" description="Basic and acidic residues" evidence="2">
    <location>
        <begin position="258"/>
        <end position="284"/>
    </location>
</feature>
<name>A0A2U7UFH4_9VIRU</name>
<dbReference type="RefSeq" id="YP_009481202.1">
    <property type="nucleotide sequence ID" value="NC_037665.1"/>
</dbReference>
<gene>
    <name evidence="4" type="ORF">pmac_cds_518</name>
</gene>
<dbReference type="Proteomes" id="UP000249758">
    <property type="component" value="Segment"/>
</dbReference>
<dbReference type="KEGG" id="vg:36841661"/>
<dbReference type="PANTHER" id="PTHR43215">
    <property type="entry name" value="RADIAL SPOKE HEAD 1 HOMOLOG"/>
    <property type="match status" value="1"/>
</dbReference>
<evidence type="ECO:0000256" key="1">
    <source>
        <dbReference type="ARBA" id="ARBA00022737"/>
    </source>
</evidence>
<evidence type="ECO:0000259" key="3">
    <source>
        <dbReference type="Pfam" id="PF12937"/>
    </source>
</evidence>
<dbReference type="PANTHER" id="PTHR43215:SF14">
    <property type="entry name" value="RADIAL SPOKE HEAD 1 HOMOLOG"/>
    <property type="match status" value="1"/>
</dbReference>
<organism evidence="4">
    <name type="scientific">Pandoravirus macleodensis</name>
    <dbReference type="NCBI Taxonomy" id="2107707"/>
    <lineage>
        <taxon>Viruses</taxon>
        <taxon>Pandoravirus</taxon>
    </lineage>
</organism>
<proteinExistence type="predicted"/>
<feature type="region of interest" description="Disordered" evidence="2">
    <location>
        <begin position="258"/>
        <end position="295"/>
    </location>
</feature>
<dbReference type="SUPFAM" id="SSF81383">
    <property type="entry name" value="F-box domain"/>
    <property type="match status" value="1"/>
</dbReference>
<reference evidence="4" key="1">
    <citation type="journal article" date="2018" name="Nat. Commun.">
        <title>Diversity and evolution of the emerging Pandoraviridae family.</title>
        <authorList>
            <person name="Legendre M."/>
            <person name="Fabre E."/>
            <person name="Poirot O."/>
            <person name="Jeudy S."/>
            <person name="Lartigue A."/>
            <person name="Alempic J.M."/>
            <person name="Beucher L."/>
            <person name="Philippe N."/>
            <person name="Bertaux L."/>
            <person name="Christo-Foroux E."/>
            <person name="Labadie K."/>
            <person name="Coute Y."/>
            <person name="Abergel C."/>
            <person name="Claverie J.M."/>
        </authorList>
    </citation>
    <scope>NUCLEOTIDE SEQUENCE [LARGE SCALE GENOMIC DNA]</scope>
    <source>
        <strain evidence="4">Macleodensis</strain>
    </source>
</reference>
<dbReference type="InterPro" id="IPR001810">
    <property type="entry name" value="F-box_dom"/>
</dbReference>
<feature type="domain" description="F-box" evidence="3">
    <location>
        <begin position="60"/>
        <end position="105"/>
    </location>
</feature>
<dbReference type="InterPro" id="IPR003409">
    <property type="entry name" value="MORN"/>
</dbReference>
<dbReference type="GeneID" id="36841661"/>
<sequence length="529" mass="59875">MATTFFFFKNLPNQKMFVVAGPVGRTDKVRSRQGDDWTHKQYQHMEEDQKGDHKAGDAFAALPDELVLALFLALGDDPHAVASWGRTCKRYAVMARDPAIWRNMCALRFPTVIHERFADFGKDEQWVYQAMRCEPTCKETRPGGYVIRPYHHRKDTGYAGEVRQWRYYGDLCRGHAEGYGVGFPMDAIEKGVISTFADRPLLHGDKYEGMWRHGPEGFGMRFYANGDHYIGHWHHGQRWGKGTMTWADGRTYQGEWSADKRHGQGVHRDADGRTYDGQFKDDKRHGRGTYTIPGKSTYTGEWRGDRRSGRGFYQDHNNGWTYDGEWRWDDRHGQGTHTVPGDHTYTGNWSNDKRYGHGVYKSEHGWTYDGEWQADRRHGRGVYEDVAGYRYTGEWRVDRRHGHGISVWADGTTHDGLWANGKRHGVGTSRTAQGNTITHTWSNDTAGDHAVVVEVGGLHYEGGWAEGVGSCGPGVCTYPDGSIVHGTWRGNKCLLCIVVVHPPRDEPGGCTTRPCTACTVLAKSAHTES</sequence>
<dbReference type="EMBL" id="MG011691">
    <property type="protein sequence ID" value="AVK77206.1"/>
    <property type="molecule type" value="Genomic_DNA"/>
</dbReference>
<dbReference type="Pfam" id="PF12937">
    <property type="entry name" value="F-box-like"/>
    <property type="match status" value="1"/>
</dbReference>
<protein>
    <submittedName>
        <fullName evidence="4">Morn repeat domain containing protein</fullName>
    </submittedName>
</protein>
<evidence type="ECO:0000313" key="4">
    <source>
        <dbReference type="EMBL" id="AVK77206.1"/>
    </source>
</evidence>
<dbReference type="Pfam" id="PF02493">
    <property type="entry name" value="MORN"/>
    <property type="match status" value="11"/>
</dbReference>
<accession>A0A2U7UFH4</accession>